<accession>A0ABX0B110</accession>
<reference evidence="2 3" key="1">
    <citation type="submission" date="2019-12" db="EMBL/GenBank/DDBJ databases">
        <title>Engineering Photorhabdus to improve their lethality against agricultural pests.</title>
        <authorList>
            <person name="Machado R.A.R."/>
        </authorList>
    </citation>
    <scope>NUCLEOTIDE SEQUENCE [LARGE SCALE GENOMIC DNA]</scope>
    <source>
        <strain evidence="2 3">M-HU2</strain>
    </source>
</reference>
<dbReference type="EMBL" id="WSFE01000028">
    <property type="protein sequence ID" value="NDL26795.1"/>
    <property type="molecule type" value="Genomic_DNA"/>
</dbReference>
<feature type="region of interest" description="Disordered" evidence="1">
    <location>
        <begin position="97"/>
        <end position="116"/>
    </location>
</feature>
<sequence length="116" mass="13186">MADDSFFYSISKKDDYAHLSGEDEVTIVTLSPLDKLELAISRLMAILDRVPTNRKLRDVVNKYNIIVPAGYFPFINNPEFYDMNIFDITPRISPTTTQLSQKGIQARIAADNKKSK</sequence>
<evidence type="ECO:0000313" key="3">
    <source>
        <dbReference type="Proteomes" id="UP000470051"/>
    </source>
</evidence>
<dbReference type="Proteomes" id="UP000470051">
    <property type="component" value="Unassembled WGS sequence"/>
</dbReference>
<protein>
    <submittedName>
        <fullName evidence="2">Uncharacterized protein</fullName>
    </submittedName>
</protein>
<name>A0ABX0B110_9GAMM</name>
<evidence type="ECO:0000256" key="1">
    <source>
        <dbReference type="SAM" id="MobiDB-lite"/>
    </source>
</evidence>
<keyword evidence="3" id="KW-1185">Reference proteome</keyword>
<gene>
    <name evidence="2" type="ORF">GPY42_17055</name>
</gene>
<organism evidence="2 3">
    <name type="scientific">Photorhabdus kayaii</name>
    <dbReference type="NCBI Taxonomy" id="230088"/>
    <lineage>
        <taxon>Bacteria</taxon>
        <taxon>Pseudomonadati</taxon>
        <taxon>Pseudomonadota</taxon>
        <taxon>Gammaproteobacteria</taxon>
        <taxon>Enterobacterales</taxon>
        <taxon>Morganellaceae</taxon>
        <taxon>Photorhabdus</taxon>
    </lineage>
</organism>
<evidence type="ECO:0000313" key="2">
    <source>
        <dbReference type="EMBL" id="NDL26795.1"/>
    </source>
</evidence>
<comment type="caution">
    <text evidence="2">The sequence shown here is derived from an EMBL/GenBank/DDBJ whole genome shotgun (WGS) entry which is preliminary data.</text>
</comment>
<dbReference type="RefSeq" id="WP_113043212.1">
    <property type="nucleotide sequence ID" value="NZ_CAWPKC010000028.1"/>
</dbReference>
<proteinExistence type="predicted"/>